<dbReference type="CDD" id="cd09872">
    <property type="entry name" value="PIN_Sll0205-like"/>
    <property type="match status" value="1"/>
</dbReference>
<gene>
    <name evidence="7" type="ORF">A5648_19060</name>
</gene>
<dbReference type="AlphaFoldDB" id="A0A1A3U3W0"/>
<comment type="caution">
    <text evidence="7">The sequence shown here is derived from an EMBL/GenBank/DDBJ whole genome shotgun (WGS) entry which is preliminary data.</text>
</comment>
<protein>
    <submittedName>
        <fullName evidence="7">Twitching motility protein PilT</fullName>
    </submittedName>
</protein>
<keyword evidence="2" id="KW-0540">Nuclease</keyword>
<dbReference type="GO" id="GO:0046872">
    <property type="term" value="F:metal ion binding"/>
    <property type="evidence" value="ECO:0007669"/>
    <property type="project" value="UniProtKB-KW"/>
</dbReference>
<dbReference type="InterPro" id="IPR052919">
    <property type="entry name" value="TA_system_RNase"/>
</dbReference>
<dbReference type="EMBL" id="LZMF01000037">
    <property type="protein sequence ID" value="OBK89598.1"/>
    <property type="molecule type" value="Genomic_DNA"/>
</dbReference>
<dbReference type="Proteomes" id="UP000093759">
    <property type="component" value="Unassembled WGS sequence"/>
</dbReference>
<evidence type="ECO:0000313" key="7">
    <source>
        <dbReference type="EMBL" id="OBK89598.1"/>
    </source>
</evidence>
<dbReference type="InterPro" id="IPR041705">
    <property type="entry name" value="PIN_Sll0205"/>
</dbReference>
<dbReference type="RefSeq" id="WP_065023673.1">
    <property type="nucleotide sequence ID" value="NZ_LZMF01000037.1"/>
</dbReference>
<organism evidence="7 8">
    <name type="scientific">Mycolicibacter sinensis (strain JDM601)</name>
    <name type="common">Mycobacterium sinense</name>
    <dbReference type="NCBI Taxonomy" id="875328"/>
    <lineage>
        <taxon>Bacteria</taxon>
        <taxon>Bacillati</taxon>
        <taxon>Actinomycetota</taxon>
        <taxon>Actinomycetes</taxon>
        <taxon>Mycobacteriales</taxon>
        <taxon>Mycobacteriaceae</taxon>
        <taxon>Mycolicibacter</taxon>
    </lineage>
</organism>
<accession>A0A1A3U3W0</accession>
<proteinExistence type="predicted"/>
<dbReference type="PANTHER" id="PTHR36173:SF2">
    <property type="entry name" value="RIBONUCLEASE VAPC16"/>
    <property type="match status" value="1"/>
</dbReference>
<sequence length="127" mass="13731">MTGILLDTHVLLWSLDDSPRLSHRTRARMTSAPAVFVSAASMLEISIKAATGKLAMPADFEDAVWKSGFRILPITGRHAMVCNIAALPHKDPFDAMLVAQAEVERLDLLTADAKLLKALPAAVDARL</sequence>
<dbReference type="Gene3D" id="3.40.50.1010">
    <property type="entry name" value="5'-nuclease"/>
    <property type="match status" value="1"/>
</dbReference>
<dbReference type="InterPro" id="IPR002716">
    <property type="entry name" value="PIN_dom"/>
</dbReference>
<evidence type="ECO:0000256" key="4">
    <source>
        <dbReference type="ARBA" id="ARBA00022801"/>
    </source>
</evidence>
<evidence type="ECO:0000256" key="2">
    <source>
        <dbReference type="ARBA" id="ARBA00022722"/>
    </source>
</evidence>
<evidence type="ECO:0000313" key="8">
    <source>
        <dbReference type="Proteomes" id="UP000093759"/>
    </source>
</evidence>
<evidence type="ECO:0000256" key="1">
    <source>
        <dbReference type="ARBA" id="ARBA00022649"/>
    </source>
</evidence>
<name>A0A1A3U3W0_MYCSD</name>
<keyword evidence="3" id="KW-0479">Metal-binding</keyword>
<evidence type="ECO:0000256" key="5">
    <source>
        <dbReference type="ARBA" id="ARBA00022842"/>
    </source>
</evidence>
<evidence type="ECO:0000259" key="6">
    <source>
        <dbReference type="Pfam" id="PF01850"/>
    </source>
</evidence>
<evidence type="ECO:0000256" key="3">
    <source>
        <dbReference type="ARBA" id="ARBA00022723"/>
    </source>
</evidence>
<dbReference type="GO" id="GO:0016787">
    <property type="term" value="F:hydrolase activity"/>
    <property type="evidence" value="ECO:0007669"/>
    <property type="project" value="UniProtKB-KW"/>
</dbReference>
<dbReference type="SUPFAM" id="SSF88723">
    <property type="entry name" value="PIN domain-like"/>
    <property type="match status" value="1"/>
</dbReference>
<keyword evidence="1" id="KW-1277">Toxin-antitoxin system</keyword>
<dbReference type="Pfam" id="PF01850">
    <property type="entry name" value="PIN"/>
    <property type="match status" value="1"/>
</dbReference>
<feature type="domain" description="PIN" evidence="6">
    <location>
        <begin position="4"/>
        <end position="116"/>
    </location>
</feature>
<dbReference type="InterPro" id="IPR029060">
    <property type="entry name" value="PIN-like_dom_sf"/>
</dbReference>
<keyword evidence="4" id="KW-0378">Hydrolase</keyword>
<dbReference type="PANTHER" id="PTHR36173">
    <property type="entry name" value="RIBONUCLEASE VAPC16-RELATED"/>
    <property type="match status" value="1"/>
</dbReference>
<keyword evidence="5" id="KW-0460">Magnesium</keyword>
<dbReference type="GO" id="GO:0004518">
    <property type="term" value="F:nuclease activity"/>
    <property type="evidence" value="ECO:0007669"/>
    <property type="project" value="UniProtKB-KW"/>
</dbReference>
<reference evidence="8" key="1">
    <citation type="submission" date="2016-06" db="EMBL/GenBank/DDBJ databases">
        <authorList>
            <person name="Sutton G."/>
            <person name="Brinkac L."/>
            <person name="Sanka R."/>
            <person name="Adams M."/>
            <person name="Lau E."/>
            <person name="Garcia-Basteiro A."/>
            <person name="Lopez-Varela E."/>
            <person name="Palencia S."/>
        </authorList>
    </citation>
    <scope>NUCLEOTIDE SEQUENCE [LARGE SCALE GENOMIC DNA]</scope>
    <source>
        <strain evidence="8">1274684.2</strain>
    </source>
</reference>